<name>A0A081BGC9_9LACO</name>
<evidence type="ECO:0000313" key="2">
    <source>
        <dbReference type="EMBL" id="GAK47097.1"/>
    </source>
</evidence>
<dbReference type="STRING" id="1291743.LOSG293_020350"/>
<dbReference type="CDD" id="cd19092">
    <property type="entry name" value="AKR_BsYcsN_EcYdhF-like"/>
    <property type="match status" value="1"/>
</dbReference>
<dbReference type="GO" id="GO:0005829">
    <property type="term" value="C:cytosol"/>
    <property type="evidence" value="ECO:0007669"/>
    <property type="project" value="TreeGrafter"/>
</dbReference>
<dbReference type="eggNOG" id="COG4989">
    <property type="taxonomic scope" value="Bacteria"/>
</dbReference>
<keyword evidence="3" id="KW-1185">Reference proteome</keyword>
<evidence type="ECO:0000259" key="1">
    <source>
        <dbReference type="Pfam" id="PF00248"/>
    </source>
</evidence>
<dbReference type="SUPFAM" id="SSF51430">
    <property type="entry name" value="NAD(P)-linked oxidoreductase"/>
    <property type="match status" value="1"/>
</dbReference>
<reference evidence="2" key="1">
    <citation type="journal article" date="2014" name="Genome Announc.">
        <title>Draft Genome Sequence of Lactobacillus oryzae Strain SG293T.</title>
        <authorList>
            <person name="Tanizawa Y."/>
            <person name="Fujisawa T."/>
            <person name="Mochizuki T."/>
            <person name="Kaminuma E."/>
            <person name="Nakamura Y."/>
            <person name="Tohno M."/>
        </authorList>
    </citation>
    <scope>NUCLEOTIDE SEQUENCE [LARGE SCALE GENOMIC DNA]</scope>
    <source>
        <strain evidence="2">SG293</strain>
    </source>
</reference>
<dbReference type="InterPro" id="IPR023210">
    <property type="entry name" value="NADP_OxRdtase_dom"/>
</dbReference>
<dbReference type="Proteomes" id="UP000028700">
    <property type="component" value="Unassembled WGS sequence"/>
</dbReference>
<gene>
    <name evidence="2" type="ORF">LOSG293_020350</name>
</gene>
<dbReference type="Pfam" id="PF00248">
    <property type="entry name" value="Aldo_ket_red"/>
    <property type="match status" value="1"/>
</dbReference>
<dbReference type="InterPro" id="IPR036812">
    <property type="entry name" value="NAD(P)_OxRdtase_dom_sf"/>
</dbReference>
<comment type="caution">
    <text evidence="2">The sequence shown here is derived from an EMBL/GenBank/DDBJ whole genome shotgun (WGS) entry which is preliminary data.</text>
</comment>
<protein>
    <submittedName>
        <fullName evidence="2">Oxidoreductase</fullName>
    </submittedName>
</protein>
<dbReference type="Gene3D" id="3.20.20.100">
    <property type="entry name" value="NADP-dependent oxidoreductase domain"/>
    <property type="match status" value="1"/>
</dbReference>
<dbReference type="EMBL" id="BBJM01000002">
    <property type="protein sequence ID" value="GAK47097.1"/>
    <property type="molecule type" value="Genomic_DNA"/>
</dbReference>
<dbReference type="RefSeq" id="WP_034525952.1">
    <property type="nucleotide sequence ID" value="NZ_BBJM01000002.1"/>
</dbReference>
<dbReference type="InterPro" id="IPR050523">
    <property type="entry name" value="AKR_Detox_Biosynth"/>
</dbReference>
<proteinExistence type="predicted"/>
<organism evidence="2 3">
    <name type="scientific">Secundilactobacillus oryzae JCM 18671</name>
    <dbReference type="NCBI Taxonomy" id="1291743"/>
    <lineage>
        <taxon>Bacteria</taxon>
        <taxon>Bacillati</taxon>
        <taxon>Bacillota</taxon>
        <taxon>Bacilli</taxon>
        <taxon>Lactobacillales</taxon>
        <taxon>Lactobacillaceae</taxon>
        <taxon>Secundilactobacillus</taxon>
    </lineage>
</organism>
<evidence type="ECO:0000313" key="3">
    <source>
        <dbReference type="Proteomes" id="UP000028700"/>
    </source>
</evidence>
<sequence length="317" mass="35464">MKSIKLGNSQFKASTVALGIMRMNVLSDADAVKVIETAHDAGINFIDSADIYGQGESENVFGRALKQSSLNREDFYIQSKGGIVVDPEKSHGSVVLGSRYDFSKQHLLDAVDGELQRMGVDYLDSFLLHRPDALMEPEEIVEAFDELQMSGKVRHFGVSNFNPGQVDFLQANLNQRLMINQLQFGIMHTGAIDFGIHTNMHDDDSIDHDGGMIEYSRLHNMTIQAWSPYQYGAFEGPFIDNPKFPELNDYLQELADKYGVTKNAIATAWIVRHPAHIQVILGSMNPQHIQESAAGADVELTKQEWYNVYFKAGHDLP</sequence>
<feature type="domain" description="NADP-dependent oxidoreductase" evidence="1">
    <location>
        <begin position="17"/>
        <end position="305"/>
    </location>
</feature>
<accession>A0A081BGC9</accession>
<dbReference type="AlphaFoldDB" id="A0A081BGC9"/>
<dbReference type="PANTHER" id="PTHR43364:SF1">
    <property type="entry name" value="OXIDOREDUCTASE YDHF"/>
    <property type="match status" value="1"/>
</dbReference>
<dbReference type="PANTHER" id="PTHR43364">
    <property type="entry name" value="NADH-SPECIFIC METHYLGLYOXAL REDUCTASE-RELATED"/>
    <property type="match status" value="1"/>
</dbReference>
<dbReference type="OrthoDB" id="9773828at2"/>